<sequence>MAVMETNASPYLLRLVATVEIDSTSPQLVLEYMDGGNLTSYLEKLANDQAVMASYSSLEVAWVVANALNDLHAKNVVHRDIKTDNILLSSKHYIKVADVGIAKKKTTCMTTGRGTDKWMAPEVLRSGSSYGTAADMFSFGVLLEKLFPGMASYAEADDAPWYVALHAQCKATEPGMRPTAADIVELLRPELQRYVVMIDSM</sequence>
<dbReference type="KEGG" id="spar:SPRG_13106"/>
<dbReference type="AlphaFoldDB" id="A0A067BTQ8"/>
<proteinExistence type="predicted"/>
<evidence type="ECO:0000313" key="2">
    <source>
        <dbReference type="EMBL" id="KDO21924.1"/>
    </source>
</evidence>
<dbReference type="Pfam" id="PF00069">
    <property type="entry name" value="Pkinase"/>
    <property type="match status" value="1"/>
</dbReference>
<keyword evidence="2" id="KW-0808">Transferase</keyword>
<dbReference type="PROSITE" id="PS50011">
    <property type="entry name" value="PROTEIN_KINASE_DOM"/>
    <property type="match status" value="1"/>
</dbReference>
<name>A0A067BTQ8_SAPPC</name>
<keyword evidence="2" id="KW-0723">Serine/threonine-protein kinase</keyword>
<dbReference type="Gene3D" id="1.10.510.10">
    <property type="entry name" value="Transferase(Phosphotransferase) domain 1"/>
    <property type="match status" value="1"/>
</dbReference>
<dbReference type="GO" id="GO:0004674">
    <property type="term" value="F:protein serine/threonine kinase activity"/>
    <property type="evidence" value="ECO:0007669"/>
    <property type="project" value="UniProtKB-KW"/>
</dbReference>
<dbReference type="SMART" id="SM00220">
    <property type="entry name" value="S_TKc"/>
    <property type="match status" value="1"/>
</dbReference>
<dbReference type="InterPro" id="IPR011009">
    <property type="entry name" value="Kinase-like_dom_sf"/>
</dbReference>
<feature type="domain" description="Protein kinase" evidence="1">
    <location>
        <begin position="1"/>
        <end position="201"/>
    </location>
</feature>
<dbReference type="InterPro" id="IPR051681">
    <property type="entry name" value="Ser/Thr_Kinases-Pseudokinases"/>
</dbReference>
<keyword evidence="2" id="KW-0418">Kinase</keyword>
<dbReference type="PANTHER" id="PTHR44329">
    <property type="entry name" value="SERINE/THREONINE-PROTEIN KINASE TNNI3K-RELATED"/>
    <property type="match status" value="1"/>
</dbReference>
<dbReference type="GeneID" id="24135008"/>
<dbReference type="EMBL" id="KK583278">
    <property type="protein sequence ID" value="KDO21924.1"/>
    <property type="molecule type" value="Genomic_DNA"/>
</dbReference>
<evidence type="ECO:0000259" key="1">
    <source>
        <dbReference type="PROSITE" id="PS50011"/>
    </source>
</evidence>
<evidence type="ECO:0000313" key="3">
    <source>
        <dbReference type="Proteomes" id="UP000030745"/>
    </source>
</evidence>
<organism evidence="2 3">
    <name type="scientific">Saprolegnia parasitica (strain CBS 223.65)</name>
    <dbReference type="NCBI Taxonomy" id="695850"/>
    <lineage>
        <taxon>Eukaryota</taxon>
        <taxon>Sar</taxon>
        <taxon>Stramenopiles</taxon>
        <taxon>Oomycota</taxon>
        <taxon>Saprolegniomycetes</taxon>
        <taxon>Saprolegniales</taxon>
        <taxon>Saprolegniaceae</taxon>
        <taxon>Saprolegnia</taxon>
    </lineage>
</organism>
<accession>A0A067BTQ8</accession>
<keyword evidence="3" id="KW-1185">Reference proteome</keyword>
<dbReference type="PROSITE" id="PS00108">
    <property type="entry name" value="PROTEIN_KINASE_ST"/>
    <property type="match status" value="1"/>
</dbReference>
<protein>
    <submittedName>
        <fullName evidence="2">Serine/threonine protein kinase</fullName>
    </submittedName>
</protein>
<dbReference type="GO" id="GO:0005524">
    <property type="term" value="F:ATP binding"/>
    <property type="evidence" value="ECO:0007669"/>
    <property type="project" value="InterPro"/>
</dbReference>
<dbReference type="RefSeq" id="XP_012207366.1">
    <property type="nucleotide sequence ID" value="XM_012351976.1"/>
</dbReference>
<dbReference type="Proteomes" id="UP000030745">
    <property type="component" value="Unassembled WGS sequence"/>
</dbReference>
<dbReference type="SUPFAM" id="SSF56112">
    <property type="entry name" value="Protein kinase-like (PK-like)"/>
    <property type="match status" value="1"/>
</dbReference>
<dbReference type="InterPro" id="IPR000719">
    <property type="entry name" value="Prot_kinase_dom"/>
</dbReference>
<gene>
    <name evidence="2" type="ORF">SPRG_13106</name>
</gene>
<dbReference type="STRING" id="695850.A0A067BTQ8"/>
<reference evidence="2 3" key="1">
    <citation type="journal article" date="2013" name="PLoS Genet.">
        <title>Distinctive expansion of potential virulence genes in the genome of the oomycete fish pathogen Saprolegnia parasitica.</title>
        <authorList>
            <person name="Jiang R.H."/>
            <person name="de Bruijn I."/>
            <person name="Haas B.J."/>
            <person name="Belmonte R."/>
            <person name="Lobach L."/>
            <person name="Christie J."/>
            <person name="van den Ackerveken G."/>
            <person name="Bottin A."/>
            <person name="Bulone V."/>
            <person name="Diaz-Moreno S.M."/>
            <person name="Dumas B."/>
            <person name="Fan L."/>
            <person name="Gaulin E."/>
            <person name="Govers F."/>
            <person name="Grenville-Briggs L.J."/>
            <person name="Horner N.R."/>
            <person name="Levin J.Z."/>
            <person name="Mammella M."/>
            <person name="Meijer H.J."/>
            <person name="Morris P."/>
            <person name="Nusbaum C."/>
            <person name="Oome S."/>
            <person name="Phillips A.J."/>
            <person name="van Rooyen D."/>
            <person name="Rzeszutek E."/>
            <person name="Saraiva M."/>
            <person name="Secombes C.J."/>
            <person name="Seidl M.F."/>
            <person name="Snel B."/>
            <person name="Stassen J.H."/>
            <person name="Sykes S."/>
            <person name="Tripathy S."/>
            <person name="van den Berg H."/>
            <person name="Vega-Arreguin J.C."/>
            <person name="Wawra S."/>
            <person name="Young S.K."/>
            <person name="Zeng Q."/>
            <person name="Dieguez-Uribeondo J."/>
            <person name="Russ C."/>
            <person name="Tyler B.M."/>
            <person name="van West P."/>
        </authorList>
    </citation>
    <scope>NUCLEOTIDE SEQUENCE [LARGE SCALE GENOMIC DNA]</scope>
    <source>
        <strain evidence="2 3">CBS 223.65</strain>
    </source>
</reference>
<dbReference type="InterPro" id="IPR008271">
    <property type="entry name" value="Ser/Thr_kinase_AS"/>
</dbReference>
<dbReference type="VEuPathDB" id="FungiDB:SPRG_13106"/>
<dbReference type="OrthoDB" id="77576at2759"/>
<dbReference type="OMA" id="DMFRLEC"/>